<reference evidence="8" key="1">
    <citation type="submission" date="2021-10" db="EMBL/GenBank/DDBJ databases">
        <title>Genome Sequence of The Candidatus Hydrogeosomobacter endosymbioticus, an Intracellular Bacterial Symbiont of the Anaerobic Ciliate GW7.</title>
        <authorList>
            <person name="Shiohama Y."/>
            <person name="Shinzato N."/>
        </authorList>
    </citation>
    <scope>NUCLEOTIDE SEQUENCE [LARGE SCALE GENOMIC DNA]</scope>
    <source>
        <strain evidence="8">200920</strain>
    </source>
</reference>
<keyword evidence="2 5" id="KW-0694">RNA-binding</keyword>
<gene>
    <name evidence="5 8" type="primary">rplY</name>
    <name evidence="5" type="synonym">ctc</name>
    <name evidence="8" type="ORF">HYD_4950</name>
</gene>
<accession>A0ABN6L860</accession>
<dbReference type="NCBIfam" id="NF004128">
    <property type="entry name" value="PRK05618.1-2"/>
    <property type="match status" value="1"/>
</dbReference>
<keyword evidence="4 5" id="KW-0687">Ribonucleoprotein</keyword>
<evidence type="ECO:0000313" key="9">
    <source>
        <dbReference type="Proteomes" id="UP001320209"/>
    </source>
</evidence>
<keyword evidence="3 5" id="KW-0689">Ribosomal protein</keyword>
<keyword evidence="9" id="KW-1185">Reference proteome</keyword>
<evidence type="ECO:0000256" key="4">
    <source>
        <dbReference type="ARBA" id="ARBA00023274"/>
    </source>
</evidence>
<dbReference type="InterPro" id="IPR001021">
    <property type="entry name" value="Ribosomal_bL25_long"/>
</dbReference>
<comment type="similarity">
    <text evidence="5">Belongs to the bacterial ribosomal protein bL25 family. CTC subfamily.</text>
</comment>
<evidence type="ECO:0000256" key="3">
    <source>
        <dbReference type="ARBA" id="ARBA00022980"/>
    </source>
</evidence>
<comment type="function">
    <text evidence="5">This is one of the proteins that binds to the 5S RNA in the ribosome where it forms part of the central protuberance.</text>
</comment>
<dbReference type="InterPro" id="IPR011035">
    <property type="entry name" value="Ribosomal_bL25/Gln-tRNA_synth"/>
</dbReference>
<dbReference type="NCBIfam" id="TIGR00731">
    <property type="entry name" value="bL25_bact_ctc"/>
    <property type="match status" value="1"/>
</dbReference>
<dbReference type="InterPro" id="IPR020056">
    <property type="entry name" value="Rbsml_bL25/Gln-tRNA_synth_N"/>
</dbReference>
<dbReference type="RefSeq" id="WP_236864676.1">
    <property type="nucleotide sequence ID" value="NZ_AP025225.1"/>
</dbReference>
<evidence type="ECO:0000313" key="8">
    <source>
        <dbReference type="EMBL" id="BDB96362.1"/>
    </source>
</evidence>
<dbReference type="Gene3D" id="2.40.240.10">
    <property type="entry name" value="Ribosomal Protein L25, Chain P"/>
    <property type="match status" value="1"/>
</dbReference>
<evidence type="ECO:0000256" key="1">
    <source>
        <dbReference type="ARBA" id="ARBA00022730"/>
    </source>
</evidence>
<evidence type="ECO:0000256" key="2">
    <source>
        <dbReference type="ARBA" id="ARBA00022884"/>
    </source>
</evidence>
<evidence type="ECO:0000256" key="5">
    <source>
        <dbReference type="HAMAP-Rule" id="MF_01334"/>
    </source>
</evidence>
<dbReference type="InterPro" id="IPR020930">
    <property type="entry name" value="Ribosomal_uL5_bac-type"/>
</dbReference>
<organism evidence="8 9">
    <name type="scientific">Candidatus Hydrogenosomobacter endosymbioticus</name>
    <dbReference type="NCBI Taxonomy" id="2558174"/>
    <lineage>
        <taxon>Bacteria</taxon>
        <taxon>Pseudomonadati</taxon>
        <taxon>Pseudomonadota</taxon>
        <taxon>Alphaproteobacteria</taxon>
        <taxon>Holosporales</taxon>
        <taxon>Holosporaceae</taxon>
        <taxon>Candidatus Hydrogenosomobacter</taxon>
    </lineage>
</organism>
<proteinExistence type="inferred from homology"/>
<protein>
    <recommendedName>
        <fullName evidence="5">Large ribosomal subunit protein bL25</fullName>
    </recommendedName>
    <alternativeName>
        <fullName evidence="5">General stress protein CTC</fullName>
    </alternativeName>
</protein>
<dbReference type="Pfam" id="PF01386">
    <property type="entry name" value="Ribosomal_L25p"/>
    <property type="match status" value="1"/>
</dbReference>
<dbReference type="InterPro" id="IPR020057">
    <property type="entry name" value="Ribosomal_bL25_b-dom"/>
</dbReference>
<sequence length="198" mass="21333">MSAIVKLDAAERSNFQTKGERSDLRKNGYVPAVIYGGGSPAESLSVPAKEFRKQVSIAGIRARVFDLGSFGRALVKDIQFDPVKDVPIHIDFYRLLEGSKVTVRVPIKFTNSEKSPGIKRGGVLNVISHELELSVDATRIPSDISIDIGWMDIGKSVHMSDISLPDGSVVIGIKDSDPIVTIVAPSGLAQSETSNQES</sequence>
<evidence type="ECO:0000259" key="6">
    <source>
        <dbReference type="Pfam" id="PF01386"/>
    </source>
</evidence>
<evidence type="ECO:0000259" key="7">
    <source>
        <dbReference type="Pfam" id="PF14693"/>
    </source>
</evidence>
<dbReference type="Proteomes" id="UP001320209">
    <property type="component" value="Chromosome"/>
</dbReference>
<dbReference type="Gene3D" id="2.170.120.20">
    <property type="entry name" value="Ribosomal protein L25, beta domain"/>
    <property type="match status" value="1"/>
</dbReference>
<dbReference type="InterPro" id="IPR037121">
    <property type="entry name" value="Ribosomal_bL25_C"/>
</dbReference>
<dbReference type="GO" id="GO:0005840">
    <property type="term" value="C:ribosome"/>
    <property type="evidence" value="ECO:0007669"/>
    <property type="project" value="UniProtKB-KW"/>
</dbReference>
<dbReference type="Pfam" id="PF14693">
    <property type="entry name" value="Ribosomal_TL5_C"/>
    <property type="match status" value="1"/>
</dbReference>
<comment type="subunit">
    <text evidence="5">Part of the 50S ribosomal subunit; part of the 5S rRNA/L5/L18/L25 subcomplex. Contacts the 5S rRNA. Binds to the 5S rRNA independently of L5 and L18.</text>
</comment>
<keyword evidence="1 5" id="KW-0699">rRNA-binding</keyword>
<feature type="domain" description="Large ribosomal subunit protein bL25 beta" evidence="7">
    <location>
        <begin position="100"/>
        <end position="185"/>
    </location>
</feature>
<dbReference type="InterPro" id="IPR029751">
    <property type="entry name" value="Ribosomal_L25_dom"/>
</dbReference>
<dbReference type="PANTHER" id="PTHR33284">
    <property type="entry name" value="RIBOSOMAL PROTEIN L25/GLN-TRNA SYNTHETASE, ANTI-CODON-BINDING DOMAIN-CONTAINING PROTEIN"/>
    <property type="match status" value="1"/>
</dbReference>
<dbReference type="EMBL" id="AP025225">
    <property type="protein sequence ID" value="BDB96362.1"/>
    <property type="molecule type" value="Genomic_DNA"/>
</dbReference>
<feature type="domain" description="Large ribosomal subunit protein bL25 L25" evidence="6">
    <location>
        <begin position="7"/>
        <end position="92"/>
    </location>
</feature>
<dbReference type="SUPFAM" id="SSF50715">
    <property type="entry name" value="Ribosomal protein L25-like"/>
    <property type="match status" value="1"/>
</dbReference>
<dbReference type="HAMAP" id="MF_01334">
    <property type="entry name" value="Ribosomal_bL25_CTC"/>
    <property type="match status" value="1"/>
</dbReference>
<dbReference type="CDD" id="cd00495">
    <property type="entry name" value="Ribosomal_L25_TL5_CTC"/>
    <property type="match status" value="1"/>
</dbReference>
<dbReference type="PANTHER" id="PTHR33284:SF1">
    <property type="entry name" value="RIBOSOMAL PROTEIN L25_GLN-TRNA SYNTHETASE, ANTI-CODON-BINDING DOMAIN-CONTAINING PROTEIN"/>
    <property type="match status" value="1"/>
</dbReference>
<name>A0ABN6L860_9PROT</name>